<dbReference type="STRING" id="1475481.GCA_000953855_01846"/>
<dbReference type="AlphaFoldDB" id="A0A0K8QNP8"/>
<dbReference type="EMBL" id="DF970209">
    <property type="protein sequence ID" value="GAP66503.1"/>
    <property type="molecule type" value="Genomic_DNA"/>
</dbReference>
<reference evidence="2" key="1">
    <citation type="submission" date="2015-08" db="EMBL/GenBank/DDBJ databases">
        <title>Complete DNA Sequence of Pseudomonas syringae pv. actinidiae, the Causal Agent of Kiwifruit Canker Disease.</title>
        <authorList>
            <person name="Rikkerink E.H.A."/>
            <person name="Fineran P.C."/>
        </authorList>
    </citation>
    <scope>NUCLEOTIDE SEQUENCE</scope>
    <source>
        <strain evidence="2">SkMP5</strain>
    </source>
</reference>
<dbReference type="RefSeq" id="WP_237071776.1">
    <property type="nucleotide sequence ID" value="NZ_DF970209.1"/>
</dbReference>
<name>A0A0K8QNP8_9GAMM</name>
<accession>A0A0K8QNP8</accession>
<dbReference type="InterPro" id="IPR051531">
    <property type="entry name" value="N-acetyltransferase"/>
</dbReference>
<evidence type="ECO:0000313" key="3">
    <source>
        <dbReference type="Proteomes" id="UP000253740"/>
    </source>
</evidence>
<protein>
    <submittedName>
        <fullName evidence="2">Acetyltransferase, ribosomal proteinN-acetylase</fullName>
    </submittedName>
</protein>
<evidence type="ECO:0000313" key="2">
    <source>
        <dbReference type="EMBL" id="GAP66503.1"/>
    </source>
</evidence>
<dbReference type="Gene3D" id="3.40.630.30">
    <property type="match status" value="1"/>
</dbReference>
<dbReference type="PANTHER" id="PTHR43792">
    <property type="entry name" value="GNAT FAMILY, PUTATIVE (AFU_ORTHOLOGUE AFUA_3G00765)-RELATED-RELATED"/>
    <property type="match status" value="1"/>
</dbReference>
<proteinExistence type="predicted"/>
<dbReference type="InterPro" id="IPR000182">
    <property type="entry name" value="GNAT_dom"/>
</dbReference>
<gene>
    <name evidence="2" type="ORF">MBSD_n1811</name>
</gene>
<dbReference type="Proteomes" id="UP000253740">
    <property type="component" value="Unassembled WGS sequence"/>
</dbReference>
<dbReference type="Pfam" id="PF13302">
    <property type="entry name" value="Acetyltransf_3"/>
    <property type="match status" value="1"/>
</dbReference>
<dbReference type="SUPFAM" id="SSF55729">
    <property type="entry name" value="Acyl-CoA N-acyltransferases (Nat)"/>
    <property type="match status" value="1"/>
</dbReference>
<keyword evidence="2" id="KW-0687">Ribonucleoprotein</keyword>
<keyword evidence="3" id="KW-1185">Reference proteome</keyword>
<keyword evidence="2" id="KW-0689">Ribosomal protein</keyword>
<sequence length="183" mass="20416">MSRPANAMPDIPVLETERLRLVAFNEGHFDAYAAMLADPESTRWIGDGQPLDRMNAWRSLAMLLGHWQLRGYGMWALERKTDGAFVGRAGLMRPEGWPDIELGWMLKPEHRHRGYATEASRAVLAFAFGTLHAPRVVSLVRPGNASAAKVAQRLGGQLVDQVDFLGAPVQVYAYYPPHHATER</sequence>
<dbReference type="PANTHER" id="PTHR43792:SF1">
    <property type="entry name" value="N-ACETYLTRANSFERASE DOMAIN-CONTAINING PROTEIN"/>
    <property type="match status" value="1"/>
</dbReference>
<dbReference type="GO" id="GO:0016747">
    <property type="term" value="F:acyltransferase activity, transferring groups other than amino-acyl groups"/>
    <property type="evidence" value="ECO:0007669"/>
    <property type="project" value="InterPro"/>
</dbReference>
<dbReference type="InterPro" id="IPR016181">
    <property type="entry name" value="Acyl_CoA_acyltransferase"/>
</dbReference>
<keyword evidence="2" id="KW-0808">Transferase</keyword>
<evidence type="ECO:0000259" key="1">
    <source>
        <dbReference type="PROSITE" id="PS51186"/>
    </source>
</evidence>
<organism evidence="2">
    <name type="scientific">Mizugakiibacter sediminis</name>
    <dbReference type="NCBI Taxonomy" id="1475481"/>
    <lineage>
        <taxon>Bacteria</taxon>
        <taxon>Pseudomonadati</taxon>
        <taxon>Pseudomonadota</taxon>
        <taxon>Gammaproteobacteria</taxon>
        <taxon>Lysobacterales</taxon>
        <taxon>Rhodanobacteraceae</taxon>
        <taxon>Mizugakiibacter</taxon>
    </lineage>
</organism>
<feature type="domain" description="N-acetyltransferase" evidence="1">
    <location>
        <begin position="19"/>
        <end position="181"/>
    </location>
</feature>
<dbReference type="GO" id="GO:0005840">
    <property type="term" value="C:ribosome"/>
    <property type="evidence" value="ECO:0007669"/>
    <property type="project" value="UniProtKB-KW"/>
</dbReference>
<dbReference type="PROSITE" id="PS51186">
    <property type="entry name" value="GNAT"/>
    <property type="match status" value="1"/>
</dbReference>